<dbReference type="CDD" id="cd06850">
    <property type="entry name" value="biotinyl_domain"/>
    <property type="match status" value="1"/>
</dbReference>
<sequence>MSKLYKAKVNDEFEFEFTQEEIDKVDSFSPTSKQIHILHENQSVTTEVIQQNFNQQAYQIKVNSNIYKVQISNDLDVLIKEMGLSLAASSQINEIKAPMPGLILDIKVEEGQEVKEGETLLILEAMKMENSITAPRDAVIKKVPITQGNTVAKNELLIEME</sequence>
<dbReference type="RefSeq" id="WP_188459418.1">
    <property type="nucleotide sequence ID" value="NZ_BMGM01000012.1"/>
</dbReference>
<dbReference type="InterPro" id="IPR050709">
    <property type="entry name" value="Biotin_Carboxyl_Carrier/Decarb"/>
</dbReference>
<gene>
    <name evidence="3" type="primary">pycA</name>
    <name evidence="3" type="ORF">GCM10010832_24290</name>
</gene>
<feature type="domain" description="Lipoyl-binding" evidence="2">
    <location>
        <begin position="79"/>
        <end position="161"/>
    </location>
</feature>
<evidence type="ECO:0000313" key="4">
    <source>
        <dbReference type="Proteomes" id="UP000599179"/>
    </source>
</evidence>
<evidence type="ECO:0000313" key="3">
    <source>
        <dbReference type="EMBL" id="GGE43463.1"/>
    </source>
</evidence>
<evidence type="ECO:0000259" key="2">
    <source>
        <dbReference type="PROSITE" id="PS50968"/>
    </source>
</evidence>
<dbReference type="Pfam" id="PF00364">
    <property type="entry name" value="Biotin_lipoyl"/>
    <property type="match status" value="1"/>
</dbReference>
<organism evidence="3 4">
    <name type="scientific">Psychroflexus planctonicus</name>
    <dbReference type="NCBI Taxonomy" id="1526575"/>
    <lineage>
        <taxon>Bacteria</taxon>
        <taxon>Pseudomonadati</taxon>
        <taxon>Bacteroidota</taxon>
        <taxon>Flavobacteriia</taxon>
        <taxon>Flavobacteriales</taxon>
        <taxon>Flavobacteriaceae</taxon>
        <taxon>Psychroflexus</taxon>
    </lineage>
</organism>
<comment type="caution">
    <text evidence="3">The sequence shown here is derived from an EMBL/GenBank/DDBJ whole genome shotgun (WGS) entry which is preliminary data.</text>
</comment>
<dbReference type="InterPro" id="IPR000089">
    <property type="entry name" value="Biotin_lipoyl"/>
</dbReference>
<dbReference type="Proteomes" id="UP000599179">
    <property type="component" value="Unassembled WGS sequence"/>
</dbReference>
<dbReference type="InterPro" id="IPR011053">
    <property type="entry name" value="Single_hybrid_motif"/>
</dbReference>
<evidence type="ECO:0000256" key="1">
    <source>
        <dbReference type="ARBA" id="ARBA00023267"/>
    </source>
</evidence>
<dbReference type="EMBL" id="BMGM01000012">
    <property type="protein sequence ID" value="GGE43463.1"/>
    <property type="molecule type" value="Genomic_DNA"/>
</dbReference>
<accession>A0ABQ1SJR4</accession>
<keyword evidence="1" id="KW-0092">Biotin</keyword>
<proteinExistence type="predicted"/>
<dbReference type="SUPFAM" id="SSF51230">
    <property type="entry name" value="Single hybrid motif"/>
    <property type="match status" value="1"/>
</dbReference>
<reference evidence="4" key="1">
    <citation type="journal article" date="2019" name="Int. J. Syst. Evol. Microbiol.">
        <title>The Global Catalogue of Microorganisms (GCM) 10K type strain sequencing project: providing services to taxonomists for standard genome sequencing and annotation.</title>
        <authorList>
            <consortium name="The Broad Institute Genomics Platform"/>
            <consortium name="The Broad Institute Genome Sequencing Center for Infectious Disease"/>
            <person name="Wu L."/>
            <person name="Ma J."/>
        </authorList>
    </citation>
    <scope>NUCLEOTIDE SEQUENCE [LARGE SCALE GENOMIC DNA]</scope>
    <source>
        <strain evidence="4">CGMCC 1.12931</strain>
    </source>
</reference>
<dbReference type="PROSITE" id="PS00188">
    <property type="entry name" value="BIOTIN"/>
    <property type="match status" value="1"/>
</dbReference>
<protein>
    <submittedName>
        <fullName evidence="3">Acetyl-CoA carboxylase biotin carboxyl carrier protein subunit</fullName>
    </submittedName>
</protein>
<keyword evidence="4" id="KW-1185">Reference proteome</keyword>
<dbReference type="PANTHER" id="PTHR45266:SF3">
    <property type="entry name" value="OXALOACETATE DECARBOXYLASE ALPHA CHAIN"/>
    <property type="match status" value="1"/>
</dbReference>
<dbReference type="PROSITE" id="PS50968">
    <property type="entry name" value="BIOTINYL_LIPOYL"/>
    <property type="match status" value="1"/>
</dbReference>
<name>A0ABQ1SJR4_9FLAO</name>
<dbReference type="PANTHER" id="PTHR45266">
    <property type="entry name" value="OXALOACETATE DECARBOXYLASE ALPHA CHAIN"/>
    <property type="match status" value="1"/>
</dbReference>
<dbReference type="InterPro" id="IPR001882">
    <property type="entry name" value="Biotin_BS"/>
</dbReference>
<dbReference type="Gene3D" id="2.40.50.100">
    <property type="match status" value="1"/>
</dbReference>